<accession>A0A8S1K091</accession>
<dbReference type="GO" id="GO:0000176">
    <property type="term" value="C:nuclear exosome (RNase complex)"/>
    <property type="evidence" value="ECO:0007669"/>
    <property type="project" value="TreeGrafter"/>
</dbReference>
<dbReference type="GO" id="GO:0005730">
    <property type="term" value="C:nucleolus"/>
    <property type="evidence" value="ECO:0007669"/>
    <property type="project" value="TreeGrafter"/>
</dbReference>
<dbReference type="GO" id="GO:0071028">
    <property type="term" value="P:nuclear mRNA surveillance"/>
    <property type="evidence" value="ECO:0007669"/>
    <property type="project" value="TreeGrafter"/>
</dbReference>
<name>A0A8S1K091_9CILI</name>
<keyword evidence="3" id="KW-0271">Exosome</keyword>
<keyword evidence="4" id="KW-0539">Nucleus</keyword>
<dbReference type="OrthoDB" id="10299374at2759"/>
<dbReference type="GO" id="GO:0000177">
    <property type="term" value="C:cytoplasmic exosome (RNase complex)"/>
    <property type="evidence" value="ECO:0007669"/>
    <property type="project" value="TreeGrafter"/>
</dbReference>
<dbReference type="GO" id="GO:0071051">
    <property type="term" value="P:poly(A)-dependent snoRNA 3'-end processing"/>
    <property type="evidence" value="ECO:0007669"/>
    <property type="project" value="TreeGrafter"/>
</dbReference>
<evidence type="ECO:0000313" key="5">
    <source>
        <dbReference type="EMBL" id="CAD8048715.1"/>
    </source>
</evidence>
<dbReference type="GO" id="GO:0003723">
    <property type="term" value="F:RNA binding"/>
    <property type="evidence" value="ECO:0007669"/>
    <property type="project" value="TreeGrafter"/>
</dbReference>
<dbReference type="EMBL" id="CAJJDN010000003">
    <property type="protein sequence ID" value="CAD8048715.1"/>
    <property type="molecule type" value="Genomic_DNA"/>
</dbReference>
<keyword evidence="2" id="KW-0698">rRNA processing</keyword>
<dbReference type="GO" id="GO:0034475">
    <property type="term" value="P:U4 snRNA 3'-end processing"/>
    <property type="evidence" value="ECO:0007669"/>
    <property type="project" value="TreeGrafter"/>
</dbReference>
<dbReference type="PANTHER" id="PTHR11953">
    <property type="entry name" value="EXOSOME COMPLEX COMPONENT"/>
    <property type="match status" value="1"/>
</dbReference>
<sequence>MEIDHELNPFNIKKLVNNGHTTRVLFESEQDTFICEVIGPSYQQSPECQINIKLDGNEILKREIYNLLKHLIFTETYQKQSFTVIFDQCPPYSKAFNALYYSLLLHGVRMKDSFTSCSAFLDDNKRLVVDRNEKQWSAKINLVYSINLQQILCSDVMGQFNNDDLGMLISGCISGCNQIYNFIKDL</sequence>
<proteinExistence type="predicted"/>
<organism evidence="5 6">
    <name type="scientific">Paramecium sonneborni</name>
    <dbReference type="NCBI Taxonomy" id="65129"/>
    <lineage>
        <taxon>Eukaryota</taxon>
        <taxon>Sar</taxon>
        <taxon>Alveolata</taxon>
        <taxon>Ciliophora</taxon>
        <taxon>Intramacronucleata</taxon>
        <taxon>Oligohymenophorea</taxon>
        <taxon>Peniculida</taxon>
        <taxon>Parameciidae</taxon>
        <taxon>Paramecium</taxon>
    </lineage>
</organism>
<reference evidence="5" key="1">
    <citation type="submission" date="2021-01" db="EMBL/GenBank/DDBJ databases">
        <authorList>
            <consortium name="Genoscope - CEA"/>
            <person name="William W."/>
        </authorList>
    </citation>
    <scope>NUCLEOTIDE SEQUENCE</scope>
</reference>
<dbReference type="Proteomes" id="UP000692954">
    <property type="component" value="Unassembled WGS sequence"/>
</dbReference>
<protein>
    <submittedName>
        <fullName evidence="5">Uncharacterized protein</fullName>
    </submittedName>
</protein>
<evidence type="ECO:0000313" key="6">
    <source>
        <dbReference type="Proteomes" id="UP000692954"/>
    </source>
</evidence>
<evidence type="ECO:0000256" key="3">
    <source>
        <dbReference type="ARBA" id="ARBA00022835"/>
    </source>
</evidence>
<dbReference type="GO" id="GO:0016075">
    <property type="term" value="P:rRNA catabolic process"/>
    <property type="evidence" value="ECO:0007669"/>
    <property type="project" value="TreeGrafter"/>
</dbReference>
<comment type="caution">
    <text evidence="5">The sequence shown here is derived from an EMBL/GenBank/DDBJ whole genome shotgun (WGS) entry which is preliminary data.</text>
</comment>
<comment type="subcellular location">
    <subcellularLocation>
        <location evidence="1">Nucleus</location>
    </subcellularLocation>
</comment>
<dbReference type="AlphaFoldDB" id="A0A8S1K091"/>
<keyword evidence="6" id="KW-1185">Reference proteome</keyword>
<evidence type="ECO:0000256" key="2">
    <source>
        <dbReference type="ARBA" id="ARBA00022552"/>
    </source>
</evidence>
<evidence type="ECO:0000256" key="1">
    <source>
        <dbReference type="ARBA" id="ARBA00004123"/>
    </source>
</evidence>
<gene>
    <name evidence="5" type="ORF">PSON_ATCC_30995.1.T0030385</name>
</gene>
<dbReference type="InterPro" id="IPR050080">
    <property type="entry name" value="RNase_PH"/>
</dbReference>
<dbReference type="PANTHER" id="PTHR11953:SF1">
    <property type="entry name" value="EXOSOME COMPLEX COMPONENT RRP46"/>
    <property type="match status" value="1"/>
</dbReference>
<evidence type="ECO:0000256" key="4">
    <source>
        <dbReference type="ARBA" id="ARBA00023242"/>
    </source>
</evidence>
<dbReference type="GO" id="GO:0006364">
    <property type="term" value="P:rRNA processing"/>
    <property type="evidence" value="ECO:0007669"/>
    <property type="project" value="UniProtKB-KW"/>
</dbReference>